<proteinExistence type="predicted"/>
<organism evidence="1 2">
    <name type="scientific">Lophium mytilinum</name>
    <dbReference type="NCBI Taxonomy" id="390894"/>
    <lineage>
        <taxon>Eukaryota</taxon>
        <taxon>Fungi</taxon>
        <taxon>Dikarya</taxon>
        <taxon>Ascomycota</taxon>
        <taxon>Pezizomycotina</taxon>
        <taxon>Dothideomycetes</taxon>
        <taxon>Pleosporomycetidae</taxon>
        <taxon>Mytilinidiales</taxon>
        <taxon>Mytilinidiaceae</taxon>
        <taxon>Lophium</taxon>
    </lineage>
</organism>
<dbReference type="GO" id="GO:0071949">
    <property type="term" value="F:FAD binding"/>
    <property type="evidence" value="ECO:0007669"/>
    <property type="project" value="InterPro"/>
</dbReference>
<reference evidence="1" key="1">
    <citation type="journal article" date="2020" name="Stud. Mycol.">
        <title>101 Dothideomycetes genomes: a test case for predicting lifestyles and emergence of pathogens.</title>
        <authorList>
            <person name="Haridas S."/>
            <person name="Albert R."/>
            <person name="Binder M."/>
            <person name="Bloem J."/>
            <person name="Labutti K."/>
            <person name="Salamov A."/>
            <person name="Andreopoulos B."/>
            <person name="Baker S."/>
            <person name="Barry K."/>
            <person name="Bills G."/>
            <person name="Bluhm B."/>
            <person name="Cannon C."/>
            <person name="Castanera R."/>
            <person name="Culley D."/>
            <person name="Daum C."/>
            <person name="Ezra D."/>
            <person name="Gonzalez J."/>
            <person name="Henrissat B."/>
            <person name="Kuo A."/>
            <person name="Liang C."/>
            <person name="Lipzen A."/>
            <person name="Lutzoni F."/>
            <person name="Magnuson J."/>
            <person name="Mondo S."/>
            <person name="Nolan M."/>
            <person name="Ohm R."/>
            <person name="Pangilinan J."/>
            <person name="Park H.-J."/>
            <person name="Ramirez L."/>
            <person name="Alfaro M."/>
            <person name="Sun H."/>
            <person name="Tritt A."/>
            <person name="Yoshinaga Y."/>
            <person name="Zwiers L.-H."/>
            <person name="Turgeon B."/>
            <person name="Goodwin S."/>
            <person name="Spatafora J."/>
            <person name="Crous P."/>
            <person name="Grigoriev I."/>
        </authorList>
    </citation>
    <scope>NUCLEOTIDE SEQUENCE</scope>
    <source>
        <strain evidence="1">CBS 269.34</strain>
    </source>
</reference>
<dbReference type="GO" id="GO:0006631">
    <property type="term" value="P:fatty acid metabolic process"/>
    <property type="evidence" value="ECO:0007669"/>
    <property type="project" value="InterPro"/>
</dbReference>
<sequence>MPHFFKKGRQAGEQSHRNPEETQAYLVGGGIGSLAAAVHLIQDAKVPPKNIHILESLPVFGGSMDGSGNAKEGYVLRGGRMLNFSYLCTYELLSRIPSLTNPEKTLLQEIKDFNAVPENKTNSKARLLASGKDEVEIVDTRRMGLSPTERLDMIRITLESEASLGKKRIDECFPQAFFTTKFWYMWATMFAFQPWHSAVEFRRYLHRFLHEFPRINTLAGVDRTPYNQYDSIIKPIIKYLKTQGVDFRFNTKVTDIDFITGIPTTVDEIHMLSNGTPMTAQLDPADIVIVTLGSMTSNASIGTNNAAPDPILEDELQDGSWELWTKLAAKNPSLGNPSVFSTRINESLWESFTITLSNPELLTRITGLTHNEPGTGALMTFKDSNWLLSIVVPHQPHFLDQPRDTFVLWGYGLFPTALGNYVPKKMSECTGLEILTELLGHLHFPLHPILEQAIVKPCVMPYITSQFLTREAGDRPKVVPEESTNLGCVGQFVEIEEDTVFTVEYSVRGAQMAVAELMGLGKEKMPKGVFRGERHLGVLSEAMAKMMT</sequence>
<name>A0A6A6R4X8_9PEZI</name>
<dbReference type="GO" id="GO:0050151">
    <property type="term" value="F:oleate hydratase activity"/>
    <property type="evidence" value="ECO:0007669"/>
    <property type="project" value="InterPro"/>
</dbReference>
<dbReference type="AlphaFoldDB" id="A0A6A6R4X8"/>
<evidence type="ECO:0000313" key="1">
    <source>
        <dbReference type="EMBL" id="KAF2498507.1"/>
    </source>
</evidence>
<keyword evidence="2" id="KW-1185">Reference proteome</keyword>
<dbReference type="NCBIfam" id="NF010584">
    <property type="entry name" value="PRK13977.1"/>
    <property type="match status" value="1"/>
</dbReference>
<dbReference type="EMBL" id="MU004185">
    <property type="protein sequence ID" value="KAF2498507.1"/>
    <property type="molecule type" value="Genomic_DNA"/>
</dbReference>
<gene>
    <name evidence="1" type="ORF">BU16DRAFT_536530</name>
</gene>
<dbReference type="PANTHER" id="PTHR37417:SF2">
    <property type="entry name" value="67 KDA MYOSIN-CROSS-REACTIVE ANTIGEN FAMILY PROTEIN (AFU_ORTHOLOGUE AFUA_5G09970)"/>
    <property type="match status" value="1"/>
</dbReference>
<accession>A0A6A6R4X8</accession>
<dbReference type="Pfam" id="PF06100">
    <property type="entry name" value="MCRA"/>
    <property type="match status" value="1"/>
</dbReference>
<dbReference type="InterPro" id="IPR036188">
    <property type="entry name" value="FAD/NAD-bd_sf"/>
</dbReference>
<dbReference type="OrthoDB" id="545169at2759"/>
<dbReference type="Gene3D" id="3.50.50.60">
    <property type="entry name" value="FAD/NAD(P)-binding domain"/>
    <property type="match status" value="3"/>
</dbReference>
<evidence type="ECO:0000313" key="2">
    <source>
        <dbReference type="Proteomes" id="UP000799750"/>
    </source>
</evidence>
<dbReference type="PANTHER" id="PTHR37417">
    <property type="entry name" value="67 KDA MYOSIN-CROSS-REACTIVE ANTIGEN FAMILY PROTEIN (AFU_ORTHOLOGUE AFUA_5G09970)"/>
    <property type="match status" value="1"/>
</dbReference>
<dbReference type="Proteomes" id="UP000799750">
    <property type="component" value="Unassembled WGS sequence"/>
</dbReference>
<protein>
    <submittedName>
        <fullName evidence="1">Myosin-cross-reactive antigen</fullName>
    </submittedName>
</protein>
<dbReference type="SUPFAM" id="SSF51905">
    <property type="entry name" value="FAD/NAD(P)-binding domain"/>
    <property type="match status" value="1"/>
</dbReference>
<dbReference type="InterPro" id="IPR010354">
    <property type="entry name" value="Oleate_hydratase"/>
</dbReference>